<proteinExistence type="predicted"/>
<name>A0ACB8I741_CITSI</name>
<keyword evidence="2" id="KW-1185">Reference proteome</keyword>
<evidence type="ECO:0000313" key="2">
    <source>
        <dbReference type="Proteomes" id="UP000829398"/>
    </source>
</evidence>
<comment type="caution">
    <text evidence="1">The sequence shown here is derived from an EMBL/GenBank/DDBJ whole genome shotgun (WGS) entry which is preliminary data.</text>
</comment>
<reference evidence="2" key="1">
    <citation type="journal article" date="2023" name="Hortic. Res.">
        <title>A chromosome-level phased genome enabling allele-level studies in sweet orange: a case study on citrus Huanglongbing tolerance.</title>
        <authorList>
            <person name="Wu B."/>
            <person name="Yu Q."/>
            <person name="Deng Z."/>
            <person name="Duan Y."/>
            <person name="Luo F."/>
            <person name="Gmitter F. Jr."/>
        </authorList>
    </citation>
    <scope>NUCLEOTIDE SEQUENCE [LARGE SCALE GENOMIC DNA]</scope>
    <source>
        <strain evidence="2">cv. Valencia</strain>
    </source>
</reference>
<dbReference type="Proteomes" id="UP000829398">
    <property type="component" value="Chromosome 9"/>
</dbReference>
<accession>A0ACB8I741</accession>
<dbReference type="EMBL" id="CM039178">
    <property type="protein sequence ID" value="KAH9682885.1"/>
    <property type="molecule type" value="Genomic_DNA"/>
</dbReference>
<evidence type="ECO:0000313" key="1">
    <source>
        <dbReference type="EMBL" id="KAH9682885.1"/>
    </source>
</evidence>
<protein>
    <submittedName>
        <fullName evidence="1">Histone H2B</fullName>
    </submittedName>
</protein>
<sequence length="66" mass="7577">MGIMNRFINDIFEKLAWEALRPARYKKKPTITSWEIQTIVRLVLPGELAKHVVSEGTKAVTKFASF</sequence>
<gene>
    <name evidence="1" type="ORF">KPL71_027500</name>
</gene>
<organism evidence="1 2">
    <name type="scientific">Citrus sinensis</name>
    <name type="common">Sweet orange</name>
    <name type="synonym">Citrus aurantium var. sinensis</name>
    <dbReference type="NCBI Taxonomy" id="2711"/>
    <lineage>
        <taxon>Eukaryota</taxon>
        <taxon>Viridiplantae</taxon>
        <taxon>Streptophyta</taxon>
        <taxon>Embryophyta</taxon>
        <taxon>Tracheophyta</taxon>
        <taxon>Spermatophyta</taxon>
        <taxon>Magnoliopsida</taxon>
        <taxon>eudicotyledons</taxon>
        <taxon>Gunneridae</taxon>
        <taxon>Pentapetalae</taxon>
        <taxon>rosids</taxon>
        <taxon>malvids</taxon>
        <taxon>Sapindales</taxon>
        <taxon>Rutaceae</taxon>
        <taxon>Aurantioideae</taxon>
        <taxon>Citrus</taxon>
    </lineage>
</organism>